<feature type="transmembrane region" description="Helical" evidence="5">
    <location>
        <begin position="89"/>
        <end position="108"/>
    </location>
</feature>
<dbReference type="Pfam" id="PF03062">
    <property type="entry name" value="MBOAT"/>
    <property type="match status" value="1"/>
</dbReference>
<evidence type="ECO:0000256" key="1">
    <source>
        <dbReference type="ARBA" id="ARBA00004141"/>
    </source>
</evidence>
<gene>
    <name evidence="6" type="ORF">RM519_06960</name>
</gene>
<proteinExistence type="predicted"/>
<dbReference type="InterPro" id="IPR004299">
    <property type="entry name" value="MBOAT_fam"/>
</dbReference>
<name>A0ABU2Y460_9FLAO</name>
<evidence type="ECO:0000313" key="7">
    <source>
        <dbReference type="Proteomes" id="UP001252186"/>
    </source>
</evidence>
<evidence type="ECO:0000313" key="6">
    <source>
        <dbReference type="EMBL" id="MDT0552978.1"/>
    </source>
</evidence>
<keyword evidence="2 5" id="KW-0812">Transmembrane</keyword>
<keyword evidence="7" id="KW-1185">Reference proteome</keyword>
<evidence type="ECO:0000256" key="5">
    <source>
        <dbReference type="SAM" id="Phobius"/>
    </source>
</evidence>
<organism evidence="6 7">
    <name type="scientific">Urechidicola vernalis</name>
    <dbReference type="NCBI Taxonomy" id="3075600"/>
    <lineage>
        <taxon>Bacteria</taxon>
        <taxon>Pseudomonadati</taxon>
        <taxon>Bacteroidota</taxon>
        <taxon>Flavobacteriia</taxon>
        <taxon>Flavobacteriales</taxon>
        <taxon>Flavobacteriaceae</taxon>
        <taxon>Urechidicola</taxon>
    </lineage>
</organism>
<accession>A0ABU2Y460</accession>
<dbReference type="EMBL" id="JAVRHV010000002">
    <property type="protein sequence ID" value="MDT0552978.1"/>
    <property type="molecule type" value="Genomic_DNA"/>
</dbReference>
<reference evidence="6 7" key="1">
    <citation type="submission" date="2023-09" db="EMBL/GenBank/DDBJ databases">
        <authorList>
            <person name="Rey-Velasco X."/>
        </authorList>
    </citation>
    <scope>NUCLEOTIDE SEQUENCE [LARGE SCALE GENOMIC DNA]</scope>
    <source>
        <strain evidence="6 7">P050</strain>
    </source>
</reference>
<keyword evidence="6" id="KW-0012">Acyltransferase</keyword>
<feature type="transmembrane region" description="Helical" evidence="5">
    <location>
        <begin position="120"/>
        <end position="139"/>
    </location>
</feature>
<keyword evidence="4 5" id="KW-0472">Membrane</keyword>
<feature type="transmembrane region" description="Helical" evidence="5">
    <location>
        <begin position="62"/>
        <end position="82"/>
    </location>
</feature>
<keyword evidence="6" id="KW-0808">Transferase</keyword>
<comment type="caution">
    <text evidence="6">The sequence shown here is derived from an EMBL/GenBank/DDBJ whole genome shotgun (WGS) entry which is preliminary data.</text>
</comment>
<dbReference type="Proteomes" id="UP001252186">
    <property type="component" value="Unassembled WGS sequence"/>
</dbReference>
<protein>
    <submittedName>
        <fullName evidence="6">MBOAT family O-acyltransferase</fullName>
        <ecNumber evidence="6">2.3.-.-</ecNumber>
    </submittedName>
</protein>
<evidence type="ECO:0000256" key="2">
    <source>
        <dbReference type="ARBA" id="ARBA00022692"/>
    </source>
</evidence>
<evidence type="ECO:0000256" key="4">
    <source>
        <dbReference type="ARBA" id="ARBA00023136"/>
    </source>
</evidence>
<evidence type="ECO:0000256" key="3">
    <source>
        <dbReference type="ARBA" id="ARBA00022989"/>
    </source>
</evidence>
<dbReference type="GO" id="GO:0016746">
    <property type="term" value="F:acyltransferase activity"/>
    <property type="evidence" value="ECO:0007669"/>
    <property type="project" value="UniProtKB-KW"/>
</dbReference>
<sequence length="143" mass="16638">MLNLSDYVKRRNGVPLGHRDSLRNMLYRSLGAGRFSIFWKYWNPIWGYYLGKYIFKPLKLVLPKALALVITFVVCGFIHDLAVILLKQALFLLLTPWFLCMGIFVVLGDYSKIDYSKLPWIARAFINILIVSICLVLAYQVRF</sequence>
<dbReference type="EC" id="2.3.-.-" evidence="6"/>
<dbReference type="RefSeq" id="WP_311592944.1">
    <property type="nucleotide sequence ID" value="NZ_JAVRHV010000002.1"/>
</dbReference>
<keyword evidence="3 5" id="KW-1133">Transmembrane helix</keyword>
<comment type="subcellular location">
    <subcellularLocation>
        <location evidence="1">Membrane</location>
        <topology evidence="1">Multi-pass membrane protein</topology>
    </subcellularLocation>
</comment>